<dbReference type="AlphaFoldDB" id="F5RDD3"/>
<dbReference type="NCBIfam" id="NF041927">
    <property type="entry name" value="Xrt_dep_XDP1"/>
    <property type="match status" value="1"/>
</dbReference>
<accession>F5RDD3</accession>
<keyword evidence="1" id="KW-0732">Signal</keyword>
<reference evidence="3 4" key="1">
    <citation type="journal article" date="2011" name="J. Bacteriol.">
        <title>Genome sequence of Methyloversatilis universalis FAM5T, a methylotrophic representative of the order Rhodocyclales.</title>
        <authorList>
            <person name="Kittichotirat W."/>
            <person name="Good N.M."/>
            <person name="Hall R."/>
            <person name="Bringel F."/>
            <person name="Lajus A."/>
            <person name="Medigue C."/>
            <person name="Smalley N.E."/>
            <person name="Beck D."/>
            <person name="Bumgarner R."/>
            <person name="Vuilleumier S."/>
            <person name="Kalyuzhnaya M.G."/>
        </authorList>
    </citation>
    <scope>NUCLEOTIDE SEQUENCE [LARGE SCALE GENOMIC DNA]</scope>
    <source>
        <strain evidence="4">ATCC BAA-1314 / JCM 13912 / FAM5</strain>
    </source>
</reference>
<sequence length="262" mass="27033">MNKKLIRILGAAMIAGFGTAASAADYSWAFTSSATSATSAAGFGSNITEYSAMNYTNAAGQTVNIQGFANTASGSTIERAYLTYQGSSGLGMTSRDSTANDEVTSTGYAQTGNNQHALDNAGAMEGMLFSFGSDMTLGLVDIGWFSGDSDLTVYAYTGSSVADITTTLTGKTFSTLTGWTKIGDFAGNSDPRATTNSTYSRYWLVTPGSTADALDYVKIAGVTATTKPVTPPPPAVPEPASLALIGTALAGMVAVRRRRKTA</sequence>
<dbReference type="EMBL" id="AFHG01000052">
    <property type="protein sequence ID" value="EGK70914.1"/>
    <property type="molecule type" value="Genomic_DNA"/>
</dbReference>
<comment type="caution">
    <text evidence="3">The sequence shown here is derived from an EMBL/GenBank/DDBJ whole genome shotgun (WGS) entry which is preliminary data.</text>
</comment>
<protein>
    <recommendedName>
        <fullName evidence="2">Ice-binding protein C-terminal domain-containing protein</fullName>
    </recommendedName>
</protein>
<name>F5RDD3_METUF</name>
<dbReference type="InterPro" id="IPR049672">
    <property type="entry name" value="Xrt_dep_XDP1"/>
</dbReference>
<gene>
    <name evidence="3" type="ORF">METUNv1_02300</name>
</gene>
<dbReference type="Proteomes" id="UP000005019">
    <property type="component" value="Unassembled WGS sequence"/>
</dbReference>
<evidence type="ECO:0000313" key="4">
    <source>
        <dbReference type="Proteomes" id="UP000005019"/>
    </source>
</evidence>
<evidence type="ECO:0000313" key="3">
    <source>
        <dbReference type="EMBL" id="EGK70914.1"/>
    </source>
</evidence>
<feature type="domain" description="Ice-binding protein C-terminal" evidence="2">
    <location>
        <begin position="235"/>
        <end position="258"/>
    </location>
</feature>
<feature type="chain" id="PRO_5003325842" description="Ice-binding protein C-terminal domain-containing protein" evidence="1">
    <location>
        <begin position="24"/>
        <end position="262"/>
    </location>
</feature>
<dbReference type="eggNOG" id="ENOG5032YWX">
    <property type="taxonomic scope" value="Bacteria"/>
</dbReference>
<dbReference type="InterPro" id="IPR013424">
    <property type="entry name" value="Ice-binding_C"/>
</dbReference>
<dbReference type="NCBIfam" id="TIGR02595">
    <property type="entry name" value="PEP_CTERM"/>
    <property type="match status" value="1"/>
</dbReference>
<dbReference type="InterPro" id="IPR022472">
    <property type="entry name" value="VPLPA-CTERM"/>
</dbReference>
<evidence type="ECO:0000256" key="1">
    <source>
        <dbReference type="SAM" id="SignalP"/>
    </source>
</evidence>
<dbReference type="RefSeq" id="WP_008061769.1">
    <property type="nucleotide sequence ID" value="NZ_AFHG01000052.1"/>
</dbReference>
<feature type="signal peptide" evidence="1">
    <location>
        <begin position="1"/>
        <end position="23"/>
    </location>
</feature>
<proteinExistence type="predicted"/>
<keyword evidence="4" id="KW-1185">Reference proteome</keyword>
<dbReference type="Pfam" id="PF07589">
    <property type="entry name" value="PEP-CTERM"/>
    <property type="match status" value="1"/>
</dbReference>
<organism evidence="3 4">
    <name type="scientific">Methyloversatilis universalis (strain ATCC BAA-1314 / DSM 25237 / JCM 13912 / CCUG 52030 / FAM5)</name>
    <dbReference type="NCBI Taxonomy" id="1000565"/>
    <lineage>
        <taxon>Bacteria</taxon>
        <taxon>Pseudomonadati</taxon>
        <taxon>Pseudomonadota</taxon>
        <taxon>Betaproteobacteria</taxon>
        <taxon>Nitrosomonadales</taxon>
        <taxon>Sterolibacteriaceae</taxon>
        <taxon>Methyloversatilis</taxon>
    </lineage>
</organism>
<dbReference type="OrthoDB" id="8544832at2"/>
<evidence type="ECO:0000259" key="2">
    <source>
        <dbReference type="Pfam" id="PF07589"/>
    </source>
</evidence>
<dbReference type="NCBIfam" id="TIGR03370">
    <property type="entry name" value="VPLPA-CTERM"/>
    <property type="match status" value="1"/>
</dbReference>